<dbReference type="AlphaFoldDB" id="C1DJQ8"/>
<evidence type="ECO:0000256" key="6">
    <source>
        <dbReference type="SAM" id="Phobius"/>
    </source>
</evidence>
<dbReference type="OrthoDB" id="5638726at2"/>
<feature type="transmembrane region" description="Helical" evidence="6">
    <location>
        <begin position="37"/>
        <end position="61"/>
    </location>
</feature>
<dbReference type="KEGG" id="avn:Avin_26510"/>
<evidence type="ECO:0000313" key="7">
    <source>
        <dbReference type="EMBL" id="ACO78827.1"/>
    </source>
</evidence>
<feature type="transmembrane region" description="Helical" evidence="6">
    <location>
        <begin position="67"/>
        <end position="84"/>
    </location>
</feature>
<feature type="transmembrane region" description="Helical" evidence="6">
    <location>
        <begin position="150"/>
        <end position="173"/>
    </location>
</feature>
<dbReference type="Pfam" id="PF01810">
    <property type="entry name" value="LysE"/>
    <property type="match status" value="1"/>
</dbReference>
<evidence type="ECO:0000256" key="3">
    <source>
        <dbReference type="ARBA" id="ARBA00022692"/>
    </source>
</evidence>
<dbReference type="STRING" id="322710.Avin_26510"/>
<proteinExistence type="predicted"/>
<sequence length="211" mass="22441">MENFLKGALLSGSMIIAIGGQNAFVLKQGLLQRHIFWVSLTCFLCDALLITVGVMGLGSMITGSRMASIALSLGGGGFLIWYGIRSFDSALRSTSVLEVGRDDPGGGKARQVILATLAVTLLNPHVYLDTVVVVGGVAGTLLLLDHKIQFLVGALLASGCWFFGLGYGAKLLVPFFKSARAWRILDLLIGCFMVWIAFQLLGHGIALIRAA</sequence>
<name>C1DJQ8_AZOVD</name>
<dbReference type="HOGENOM" id="CLU_087840_0_1_6"/>
<dbReference type="InterPro" id="IPR001123">
    <property type="entry name" value="LeuE-type"/>
</dbReference>
<feature type="transmembrane region" description="Helical" evidence="6">
    <location>
        <begin position="185"/>
        <end position="208"/>
    </location>
</feature>
<keyword evidence="4 6" id="KW-1133">Transmembrane helix</keyword>
<reference evidence="7 8" key="1">
    <citation type="journal article" date="2009" name="J. Bacteriol.">
        <title>Genome sequence of Azotobacter vinelandii, an obligate aerobe specialized to support diverse anaerobic metabolic processes.</title>
        <authorList>
            <person name="Setubal J.C."/>
            <person name="dos Santos P."/>
            <person name="Goldman B.S."/>
            <person name="Ertesvag H."/>
            <person name="Espin G."/>
            <person name="Rubio L.M."/>
            <person name="Valla S."/>
            <person name="Almeida N.F."/>
            <person name="Balasubramanian D."/>
            <person name="Cromes L."/>
            <person name="Curatti L."/>
            <person name="Du Z."/>
            <person name="Godsy E."/>
            <person name="Goodner B."/>
            <person name="Hellner-Burris K."/>
            <person name="Hernandez J.A."/>
            <person name="Houmiel K."/>
            <person name="Imperial J."/>
            <person name="Kennedy C."/>
            <person name="Larson T.J."/>
            <person name="Latreille P."/>
            <person name="Ligon L.S."/>
            <person name="Lu J."/>
            <person name="Maerk M."/>
            <person name="Miller N.M."/>
            <person name="Norton S."/>
            <person name="O'Carroll I.P."/>
            <person name="Paulsen I."/>
            <person name="Raulfs E.C."/>
            <person name="Roemer R."/>
            <person name="Rosser J."/>
            <person name="Segura D."/>
            <person name="Slater S."/>
            <person name="Stricklin S.L."/>
            <person name="Studholme D.J."/>
            <person name="Sun J."/>
            <person name="Viana C.J."/>
            <person name="Wallin E."/>
            <person name="Wang B."/>
            <person name="Wheeler C."/>
            <person name="Zhu H."/>
            <person name="Dean D.R."/>
            <person name="Dixon R."/>
            <person name="Wood D."/>
        </authorList>
    </citation>
    <scope>NUCLEOTIDE SEQUENCE [LARGE SCALE GENOMIC DNA]</scope>
    <source>
        <strain evidence="8">DJ / ATCC BAA-1303</strain>
    </source>
</reference>
<evidence type="ECO:0000256" key="4">
    <source>
        <dbReference type="ARBA" id="ARBA00022989"/>
    </source>
</evidence>
<keyword evidence="3 6" id="KW-0812">Transmembrane</keyword>
<protein>
    <submittedName>
        <fullName evidence="7">Lysine exporter protein</fullName>
    </submittedName>
</protein>
<keyword evidence="5 6" id="KW-0472">Membrane</keyword>
<feature type="transmembrane region" description="Helical" evidence="6">
    <location>
        <begin position="126"/>
        <end position="144"/>
    </location>
</feature>
<evidence type="ECO:0000256" key="2">
    <source>
        <dbReference type="ARBA" id="ARBA00022475"/>
    </source>
</evidence>
<dbReference type="GO" id="GO:0015171">
    <property type="term" value="F:amino acid transmembrane transporter activity"/>
    <property type="evidence" value="ECO:0007669"/>
    <property type="project" value="TreeGrafter"/>
</dbReference>
<keyword evidence="8" id="KW-1185">Reference proteome</keyword>
<dbReference type="GO" id="GO:0005886">
    <property type="term" value="C:plasma membrane"/>
    <property type="evidence" value="ECO:0007669"/>
    <property type="project" value="UniProtKB-SubCell"/>
</dbReference>
<evidence type="ECO:0000313" key="8">
    <source>
        <dbReference type="Proteomes" id="UP000002424"/>
    </source>
</evidence>
<feature type="transmembrane region" description="Helical" evidence="6">
    <location>
        <begin position="6"/>
        <end position="25"/>
    </location>
</feature>
<organism evidence="7 8">
    <name type="scientific">Azotobacter vinelandii (strain DJ / ATCC BAA-1303)</name>
    <dbReference type="NCBI Taxonomy" id="322710"/>
    <lineage>
        <taxon>Bacteria</taxon>
        <taxon>Pseudomonadati</taxon>
        <taxon>Pseudomonadota</taxon>
        <taxon>Gammaproteobacteria</taxon>
        <taxon>Pseudomonadales</taxon>
        <taxon>Pseudomonadaceae</taxon>
        <taxon>Azotobacter</taxon>
    </lineage>
</organism>
<comment type="subcellular location">
    <subcellularLocation>
        <location evidence="1">Cell membrane</location>
        <topology evidence="1">Multi-pass membrane protein</topology>
    </subcellularLocation>
</comment>
<dbReference type="EnsemblBacteria" id="ACO78827">
    <property type="protein sequence ID" value="ACO78827"/>
    <property type="gene ID" value="Avin_26510"/>
</dbReference>
<accession>C1DJQ8</accession>
<dbReference type="PANTHER" id="PTHR30086:SF20">
    <property type="entry name" value="ARGININE EXPORTER PROTEIN ARGO-RELATED"/>
    <property type="match status" value="1"/>
</dbReference>
<keyword evidence="2" id="KW-1003">Cell membrane</keyword>
<dbReference type="eggNOG" id="COG1279">
    <property type="taxonomic scope" value="Bacteria"/>
</dbReference>
<dbReference type="Proteomes" id="UP000002424">
    <property type="component" value="Chromosome"/>
</dbReference>
<evidence type="ECO:0000256" key="1">
    <source>
        <dbReference type="ARBA" id="ARBA00004651"/>
    </source>
</evidence>
<dbReference type="EMBL" id="CP001157">
    <property type="protein sequence ID" value="ACO78827.1"/>
    <property type="molecule type" value="Genomic_DNA"/>
</dbReference>
<gene>
    <name evidence="7" type="primary">lysE</name>
    <name evidence="7" type="ordered locus">Avin_26510</name>
</gene>
<evidence type="ECO:0000256" key="5">
    <source>
        <dbReference type="ARBA" id="ARBA00023136"/>
    </source>
</evidence>
<dbReference type="PANTHER" id="PTHR30086">
    <property type="entry name" value="ARGININE EXPORTER PROTEIN ARGO"/>
    <property type="match status" value="1"/>
</dbReference>